<dbReference type="InParanoid" id="E4ZGP6"/>
<proteinExistence type="predicted"/>
<evidence type="ECO:0000313" key="2">
    <source>
        <dbReference type="Proteomes" id="UP000002668"/>
    </source>
</evidence>
<gene>
    <name evidence="1" type="ORF">LEMA_uP065920.1</name>
</gene>
<sequence>MCFLLPQDASYTLYGYCIDKISVLVTCTYQSGGTFLII</sequence>
<dbReference type="HOGENOM" id="CLU_3335713_0_0_1"/>
<dbReference type="EMBL" id="FP929064">
    <property type="protein sequence ID" value="CBX90466.1"/>
    <property type="molecule type" value="Genomic_DNA"/>
</dbReference>
<organism evidence="1 2">
    <name type="scientific">Leptosphaeria maculans (strain JN3 / isolate v23.1.3 / race Av1-4-5-6-7-8)</name>
    <name type="common">Blackleg fungus</name>
    <name type="synonym">Phoma lingam</name>
    <dbReference type="NCBI Taxonomy" id="985895"/>
    <lineage>
        <taxon>Eukaryota</taxon>
        <taxon>Fungi</taxon>
        <taxon>Dikarya</taxon>
        <taxon>Ascomycota</taxon>
        <taxon>Pezizomycotina</taxon>
        <taxon>Dothideomycetes</taxon>
        <taxon>Pleosporomycetidae</taxon>
        <taxon>Pleosporales</taxon>
        <taxon>Pleosporineae</taxon>
        <taxon>Leptosphaeriaceae</taxon>
        <taxon>Plenodomus</taxon>
        <taxon>Plenodomus lingam/Leptosphaeria maculans species complex</taxon>
    </lineage>
</organism>
<reference evidence="2" key="1">
    <citation type="journal article" date="2011" name="Nat. Commun.">
        <title>Effector diversification within compartments of the Leptosphaeria maculans genome affected by Repeat-Induced Point mutations.</title>
        <authorList>
            <person name="Rouxel T."/>
            <person name="Grandaubert J."/>
            <person name="Hane J.K."/>
            <person name="Hoede C."/>
            <person name="van de Wouw A.P."/>
            <person name="Couloux A."/>
            <person name="Dominguez V."/>
            <person name="Anthouard V."/>
            <person name="Bally P."/>
            <person name="Bourras S."/>
            <person name="Cozijnsen A.J."/>
            <person name="Ciuffetti L.M."/>
            <person name="Degrave A."/>
            <person name="Dilmaghani A."/>
            <person name="Duret L."/>
            <person name="Fudal I."/>
            <person name="Goodwin S.B."/>
            <person name="Gout L."/>
            <person name="Glaser N."/>
            <person name="Linglin J."/>
            <person name="Kema G.H.J."/>
            <person name="Lapalu N."/>
            <person name="Lawrence C.B."/>
            <person name="May K."/>
            <person name="Meyer M."/>
            <person name="Ollivier B."/>
            <person name="Poulain J."/>
            <person name="Schoch C.L."/>
            <person name="Simon A."/>
            <person name="Spatafora J.W."/>
            <person name="Stachowiak A."/>
            <person name="Turgeon B.G."/>
            <person name="Tyler B.M."/>
            <person name="Vincent D."/>
            <person name="Weissenbach J."/>
            <person name="Amselem J."/>
            <person name="Quesneville H."/>
            <person name="Oliver R.P."/>
            <person name="Wincker P."/>
            <person name="Balesdent M.-H."/>
            <person name="Howlett B.J."/>
        </authorList>
    </citation>
    <scope>NUCLEOTIDE SEQUENCE [LARGE SCALE GENOMIC DNA]</scope>
    <source>
        <strain evidence="2">JN3 / isolate v23.1.3 / race Av1-4-5-6-7-8</strain>
    </source>
</reference>
<name>E4ZGP6_LEPMJ</name>
<dbReference type="VEuPathDB" id="FungiDB:LEMA_uP065920.1"/>
<dbReference type="Proteomes" id="UP000002668">
    <property type="component" value="Genome"/>
</dbReference>
<keyword evidence="2" id="KW-1185">Reference proteome</keyword>
<accession>E4ZGP6</accession>
<evidence type="ECO:0000313" key="1">
    <source>
        <dbReference type="EMBL" id="CBX90466.1"/>
    </source>
</evidence>
<protein>
    <submittedName>
        <fullName evidence="1">Uncharacterized protein</fullName>
    </submittedName>
</protein>
<dbReference type="AlphaFoldDB" id="E4ZGP6"/>